<dbReference type="AlphaFoldDB" id="A0A9W9CID8"/>
<dbReference type="InterPro" id="IPR036291">
    <property type="entry name" value="NAD(P)-bd_dom_sf"/>
</dbReference>
<evidence type="ECO:0000256" key="3">
    <source>
        <dbReference type="ARBA" id="ARBA00023002"/>
    </source>
</evidence>
<name>A0A9W9CID8_9PLEO</name>
<accession>A0A9W9CID8</accession>
<dbReference type="CDD" id="cd08249">
    <property type="entry name" value="enoyl_reductase_like"/>
    <property type="match status" value="1"/>
</dbReference>
<dbReference type="Pfam" id="PF08240">
    <property type="entry name" value="ADH_N"/>
    <property type="match status" value="1"/>
</dbReference>
<dbReference type="Gene3D" id="3.40.50.720">
    <property type="entry name" value="NAD(P)-binding Rossmann-like Domain"/>
    <property type="match status" value="1"/>
</dbReference>
<dbReference type="EMBL" id="JAPEUY010000018">
    <property type="protein sequence ID" value="KAJ4363934.1"/>
    <property type="molecule type" value="Genomic_DNA"/>
</dbReference>
<dbReference type="Gene3D" id="3.90.180.10">
    <property type="entry name" value="Medium-chain alcohol dehydrogenases, catalytic domain"/>
    <property type="match status" value="1"/>
</dbReference>
<dbReference type="PANTHER" id="PTHR45348:SF2">
    <property type="entry name" value="ZINC-TYPE ALCOHOL DEHYDROGENASE-LIKE PROTEIN C2E1P3.01"/>
    <property type="match status" value="1"/>
</dbReference>
<evidence type="ECO:0000256" key="1">
    <source>
        <dbReference type="ARBA" id="ARBA00008072"/>
    </source>
</evidence>
<evidence type="ECO:0000256" key="2">
    <source>
        <dbReference type="ARBA" id="ARBA00011245"/>
    </source>
</evidence>
<comment type="subunit">
    <text evidence="2">Monomer.</text>
</comment>
<evidence type="ECO:0000313" key="6">
    <source>
        <dbReference type="Proteomes" id="UP001140560"/>
    </source>
</evidence>
<comment type="caution">
    <text evidence="5">The sequence shown here is derived from an EMBL/GenBank/DDBJ whole genome shotgun (WGS) entry which is preliminary data.</text>
</comment>
<dbReference type="GO" id="GO:0016651">
    <property type="term" value="F:oxidoreductase activity, acting on NAD(P)H"/>
    <property type="evidence" value="ECO:0007669"/>
    <property type="project" value="InterPro"/>
</dbReference>
<dbReference type="PANTHER" id="PTHR45348">
    <property type="entry name" value="HYPOTHETICAL OXIDOREDUCTASE (EUROFUNG)"/>
    <property type="match status" value="1"/>
</dbReference>
<dbReference type="InterPro" id="IPR013154">
    <property type="entry name" value="ADH-like_N"/>
</dbReference>
<dbReference type="SUPFAM" id="SSF51735">
    <property type="entry name" value="NAD(P)-binding Rossmann-fold domains"/>
    <property type="match status" value="1"/>
</dbReference>
<dbReference type="InterPro" id="IPR013149">
    <property type="entry name" value="ADH-like_C"/>
</dbReference>
<reference evidence="5" key="1">
    <citation type="submission" date="2022-10" db="EMBL/GenBank/DDBJ databases">
        <title>Tapping the CABI collections for fungal endophytes: first genome assemblies for Collariella, Neodidymelliopsis, Ascochyta clinopodiicola, Didymella pomorum, Didymosphaeria variabile, Neocosmospora piperis and Neocucurbitaria cava.</title>
        <authorList>
            <person name="Hill R."/>
        </authorList>
    </citation>
    <scope>NUCLEOTIDE SEQUENCE</scope>
    <source>
        <strain evidence="5">IMI 356814</strain>
    </source>
</reference>
<dbReference type="Pfam" id="PF00107">
    <property type="entry name" value="ADH_zinc_N"/>
    <property type="match status" value="1"/>
</dbReference>
<evidence type="ECO:0000259" key="4">
    <source>
        <dbReference type="SMART" id="SM00829"/>
    </source>
</evidence>
<keyword evidence="3" id="KW-0560">Oxidoreductase</keyword>
<dbReference type="InterPro" id="IPR011032">
    <property type="entry name" value="GroES-like_sf"/>
</dbReference>
<evidence type="ECO:0000313" key="5">
    <source>
        <dbReference type="EMBL" id="KAJ4363934.1"/>
    </source>
</evidence>
<dbReference type="InterPro" id="IPR047122">
    <property type="entry name" value="Trans-enoyl_RdTase-like"/>
</dbReference>
<protein>
    <recommendedName>
        <fullName evidence="4">Enoyl reductase (ER) domain-containing protein</fullName>
    </recommendedName>
</protein>
<proteinExistence type="inferred from homology"/>
<feature type="domain" description="Enoyl reductase (ER)" evidence="4">
    <location>
        <begin position="14"/>
        <end position="351"/>
    </location>
</feature>
<dbReference type="OrthoDB" id="10257049at2759"/>
<comment type="similarity">
    <text evidence="1">Belongs to the zinc-containing alcohol dehydrogenase family.</text>
</comment>
<organism evidence="5 6">
    <name type="scientific">Neocucurbitaria cava</name>
    <dbReference type="NCBI Taxonomy" id="798079"/>
    <lineage>
        <taxon>Eukaryota</taxon>
        <taxon>Fungi</taxon>
        <taxon>Dikarya</taxon>
        <taxon>Ascomycota</taxon>
        <taxon>Pezizomycotina</taxon>
        <taxon>Dothideomycetes</taxon>
        <taxon>Pleosporomycetidae</taxon>
        <taxon>Pleosporales</taxon>
        <taxon>Pleosporineae</taxon>
        <taxon>Cucurbitariaceae</taxon>
        <taxon>Neocucurbitaria</taxon>
    </lineage>
</organism>
<keyword evidence="6" id="KW-1185">Reference proteome</keyword>
<dbReference type="InterPro" id="IPR020843">
    <property type="entry name" value="ER"/>
</dbReference>
<dbReference type="Proteomes" id="UP001140560">
    <property type="component" value="Unassembled WGS sequence"/>
</dbReference>
<sequence length="353" mass="37268">MVAPENQAAWLPASKVTPLQIGPSPYPTPRPGQLVVRNSALGINPVDWAKQMLGEVLLGYVKYPIVLGEDVAGTIVAVGEGVTRFKVGDRVLAVGSALTSNDPTEGGFQHYTVLREWLTTPLPDNISFEQACVLPLALLTTSIGLFGQDYLGLDLPTVPARPTTSTDGTSSRVVIVAGGASSVGGTAVQLAKAAGYEVISTASPKNFDYVKRLGASHVFDYKSATLVDDLIAAVRGRELCGCFCIGNGTADQLAEVITRHEGPGTTSKRIARAEGKCSVDSSSGIEVCFIIINITPESPARPIFEQFLPRALAERQFVPAPEPEVVGKGLDKIQEAFGVLQKGVSAKKIVVQL</sequence>
<dbReference type="SMART" id="SM00829">
    <property type="entry name" value="PKS_ER"/>
    <property type="match status" value="1"/>
</dbReference>
<dbReference type="SUPFAM" id="SSF50129">
    <property type="entry name" value="GroES-like"/>
    <property type="match status" value="1"/>
</dbReference>
<gene>
    <name evidence="5" type="ORF">N0V83_009387</name>
</gene>